<proteinExistence type="predicted"/>
<evidence type="ECO:0000256" key="1">
    <source>
        <dbReference type="ARBA" id="ARBA00022574"/>
    </source>
</evidence>
<dbReference type="PANTHER" id="PTHR44472">
    <property type="entry name" value="DDB1- AND CUL4-ASSOCIATED FACTOR 4-RELATED"/>
    <property type="match status" value="1"/>
</dbReference>
<dbReference type="InterPro" id="IPR015943">
    <property type="entry name" value="WD40/YVTN_repeat-like_dom_sf"/>
</dbReference>
<keyword evidence="4" id="KW-1185">Reference proteome</keyword>
<evidence type="ECO:0000256" key="2">
    <source>
        <dbReference type="ARBA" id="ARBA00022737"/>
    </source>
</evidence>
<dbReference type="SUPFAM" id="SSF50978">
    <property type="entry name" value="WD40 repeat-like"/>
    <property type="match status" value="1"/>
</dbReference>
<comment type="caution">
    <text evidence="3">The sequence shown here is derived from an EMBL/GenBank/DDBJ whole genome shotgun (WGS) entry which is preliminary data.</text>
</comment>
<name>A0A9W9HDJ7_9EURO</name>
<dbReference type="InterPro" id="IPR036322">
    <property type="entry name" value="WD40_repeat_dom_sf"/>
</dbReference>
<dbReference type="PANTHER" id="PTHR44472:SF1">
    <property type="entry name" value="DDB1 AND CUL4 ASSOCIATED FACTOR 4"/>
    <property type="match status" value="1"/>
</dbReference>
<reference evidence="3" key="2">
    <citation type="journal article" date="2023" name="IMA Fungus">
        <title>Comparative genomic study of the Penicillium genus elucidates a diverse pangenome and 15 lateral gene transfer events.</title>
        <authorList>
            <person name="Petersen C."/>
            <person name="Sorensen T."/>
            <person name="Nielsen M.R."/>
            <person name="Sondergaard T.E."/>
            <person name="Sorensen J.L."/>
            <person name="Fitzpatrick D.A."/>
            <person name="Frisvad J.C."/>
            <person name="Nielsen K.L."/>
        </authorList>
    </citation>
    <scope>NUCLEOTIDE SEQUENCE</scope>
    <source>
        <strain evidence="3">IBT 22155</strain>
    </source>
</reference>
<dbReference type="RefSeq" id="XP_056525380.1">
    <property type="nucleotide sequence ID" value="XM_056663267.1"/>
</dbReference>
<dbReference type="InterPro" id="IPR052254">
    <property type="entry name" value="CUL4-DDB1_E3_ligase_receptor"/>
</dbReference>
<gene>
    <name evidence="3" type="ORF">N7515_002523</name>
</gene>
<sequence length="510" mass="57876">MIRSMSFAHETVTLEQKWKALYHFDIFHIPPWAFLLVRYDWIGAPFATMAREIPGFYYDEDKKKYFKIEANHAAAPNAQYSQQSVKRRRIEKETREKTAQSQQRIAKETVRKATSLRHPLVNLQREMGILGFSSTARQEQRARIQASQLHRTDLHRFEPWPNTYGISHVLRNPRSGTLIASTARGAESSVSVCFPDIEGSQWTYDQTMERMLFREPYWIGSMSLSQTGYLLATMNNGPQGDTFLSVHRLPEPDEGGNYVWPICLSVLHPIRIRADYKMSLWSSAAQPSGSSTHFAIGTSEGLHTLEATDNSWVLYKKPYNGGTELDNGKGSKYRKHKKSVHAVEWLSPTVIAAGQKSCRIFLHDLRSAGSVTRLRHNDSVMDMKCMDEHRLVAAGPSSLRMYDLRFAPTASAYSPTPPYLPFPDYSSPPSPNFDLSPELGLLANPTQDCQVQIFSLQTGRQVDSPLKGHRYSELPTCVRFEYGNDTPEWRGPQAPTLLVGAGDVVEQWTW</sequence>
<accession>A0A9W9HDJ7</accession>
<dbReference type="Gene3D" id="2.130.10.10">
    <property type="entry name" value="YVTN repeat-like/Quinoprotein amine dehydrogenase"/>
    <property type="match status" value="1"/>
</dbReference>
<keyword evidence="1" id="KW-0853">WD repeat</keyword>
<organism evidence="3 4">
    <name type="scientific">Penicillium bovifimosum</name>
    <dbReference type="NCBI Taxonomy" id="126998"/>
    <lineage>
        <taxon>Eukaryota</taxon>
        <taxon>Fungi</taxon>
        <taxon>Dikarya</taxon>
        <taxon>Ascomycota</taxon>
        <taxon>Pezizomycotina</taxon>
        <taxon>Eurotiomycetes</taxon>
        <taxon>Eurotiomycetidae</taxon>
        <taxon>Eurotiales</taxon>
        <taxon>Aspergillaceae</taxon>
        <taxon>Penicillium</taxon>
    </lineage>
</organism>
<dbReference type="EMBL" id="JAPQKL010000002">
    <property type="protein sequence ID" value="KAJ5143736.1"/>
    <property type="molecule type" value="Genomic_DNA"/>
</dbReference>
<dbReference type="GO" id="GO:0080008">
    <property type="term" value="C:Cul4-RING E3 ubiquitin ligase complex"/>
    <property type="evidence" value="ECO:0007669"/>
    <property type="project" value="TreeGrafter"/>
</dbReference>
<keyword evidence="2" id="KW-0677">Repeat</keyword>
<protein>
    <submittedName>
        <fullName evidence="3">Uncharacterized protein</fullName>
    </submittedName>
</protein>
<dbReference type="Proteomes" id="UP001149079">
    <property type="component" value="Unassembled WGS sequence"/>
</dbReference>
<dbReference type="AlphaFoldDB" id="A0A9W9HDJ7"/>
<dbReference type="GeneID" id="81402437"/>
<reference evidence="3" key="1">
    <citation type="submission" date="2022-11" db="EMBL/GenBank/DDBJ databases">
        <authorList>
            <person name="Petersen C."/>
        </authorList>
    </citation>
    <scope>NUCLEOTIDE SEQUENCE</scope>
    <source>
        <strain evidence="3">IBT 22155</strain>
    </source>
</reference>
<dbReference type="OrthoDB" id="128867at2759"/>
<evidence type="ECO:0000313" key="4">
    <source>
        <dbReference type="Proteomes" id="UP001149079"/>
    </source>
</evidence>
<evidence type="ECO:0000313" key="3">
    <source>
        <dbReference type="EMBL" id="KAJ5143736.1"/>
    </source>
</evidence>